<dbReference type="Proteomes" id="UP001488805">
    <property type="component" value="Unassembled WGS sequence"/>
</dbReference>
<accession>A0AAW1FFX0</accession>
<evidence type="ECO:0000313" key="2">
    <source>
        <dbReference type="Proteomes" id="UP001488805"/>
    </source>
</evidence>
<name>A0AAW1FFX0_ZOAVI</name>
<keyword evidence="2" id="KW-1185">Reference proteome</keyword>
<gene>
    <name evidence="1" type="ORF">VZT92_008736</name>
</gene>
<dbReference type="EMBL" id="JBCEZU010000067">
    <property type="protein sequence ID" value="KAK9533630.1"/>
    <property type="molecule type" value="Genomic_DNA"/>
</dbReference>
<dbReference type="AlphaFoldDB" id="A0AAW1FFX0"/>
<reference evidence="1 2" key="1">
    <citation type="journal article" date="2024" name="Genome Biol. Evol.">
        <title>Chromosome-level genome assembly of the viviparous eelpout Zoarces viviparus.</title>
        <authorList>
            <person name="Fuhrmann N."/>
            <person name="Brasseur M.V."/>
            <person name="Bakowski C.E."/>
            <person name="Podsiadlowski L."/>
            <person name="Prost S."/>
            <person name="Krehenwinkel H."/>
            <person name="Mayer C."/>
        </authorList>
    </citation>
    <scope>NUCLEOTIDE SEQUENCE [LARGE SCALE GENOMIC DNA]</scope>
    <source>
        <strain evidence="1">NO-MEL_2022_Ind0_liver</strain>
    </source>
</reference>
<protein>
    <submittedName>
        <fullName evidence="1">Uncharacterized protein</fullName>
    </submittedName>
</protein>
<organism evidence="1 2">
    <name type="scientific">Zoarces viviparus</name>
    <name type="common">Viviparous eelpout</name>
    <name type="synonym">Blennius viviparus</name>
    <dbReference type="NCBI Taxonomy" id="48416"/>
    <lineage>
        <taxon>Eukaryota</taxon>
        <taxon>Metazoa</taxon>
        <taxon>Chordata</taxon>
        <taxon>Craniata</taxon>
        <taxon>Vertebrata</taxon>
        <taxon>Euteleostomi</taxon>
        <taxon>Actinopterygii</taxon>
        <taxon>Neopterygii</taxon>
        <taxon>Teleostei</taxon>
        <taxon>Neoteleostei</taxon>
        <taxon>Acanthomorphata</taxon>
        <taxon>Eupercaria</taxon>
        <taxon>Perciformes</taxon>
        <taxon>Cottioidei</taxon>
        <taxon>Zoarcales</taxon>
        <taxon>Zoarcidae</taxon>
        <taxon>Zoarcinae</taxon>
        <taxon>Zoarces</taxon>
    </lineage>
</organism>
<evidence type="ECO:0000313" key="1">
    <source>
        <dbReference type="EMBL" id="KAK9533630.1"/>
    </source>
</evidence>
<sequence length="101" mass="11210">MGSVVQSYSWTAQVAVGQDPDGPLLRRLLLLPQAEPGAVFTLLITGEGPADRRAITDSPQAWGWERYKRPPLSPKCEGDVQLSQGSLRWQNPRAQREILKT</sequence>
<proteinExistence type="predicted"/>
<comment type="caution">
    <text evidence="1">The sequence shown here is derived from an EMBL/GenBank/DDBJ whole genome shotgun (WGS) entry which is preliminary data.</text>
</comment>